<evidence type="ECO:0000256" key="4">
    <source>
        <dbReference type="ARBA" id="ARBA00022827"/>
    </source>
</evidence>
<accession>A0A1G6SVR6</accession>
<comment type="similarity">
    <text evidence="2">Belongs to the FAD-binding oxidoreductase/transferase type 4 family.</text>
</comment>
<evidence type="ECO:0000256" key="5">
    <source>
        <dbReference type="ARBA" id="ARBA00022946"/>
    </source>
</evidence>
<protein>
    <recommendedName>
        <fullName evidence="7">D-lactate dehydrogenase (cytochrome)</fullName>
        <ecNumber evidence="7">1.1.2.4</ecNumber>
    </recommendedName>
</protein>
<dbReference type="Proteomes" id="UP000199344">
    <property type="component" value="Unassembled WGS sequence"/>
</dbReference>
<dbReference type="InterPro" id="IPR016166">
    <property type="entry name" value="FAD-bd_PCMH"/>
</dbReference>
<dbReference type="InterPro" id="IPR036318">
    <property type="entry name" value="FAD-bd_PCMH-like_sf"/>
</dbReference>
<evidence type="ECO:0000256" key="3">
    <source>
        <dbReference type="ARBA" id="ARBA00022630"/>
    </source>
</evidence>
<evidence type="ECO:0000256" key="6">
    <source>
        <dbReference type="ARBA" id="ARBA00023002"/>
    </source>
</evidence>
<feature type="region of interest" description="Disordered" evidence="8">
    <location>
        <begin position="20"/>
        <end position="39"/>
    </location>
</feature>
<sequence length="470" mass="49407">MVNHRQAFDEIRALIGARLSQGEADRDQHGQSETWHRAPPPDAVAWPETTQEVSAILAICHRHRCPVIAWGTGTSLEGNALATQGGLVLDLIRMNRVLDIRAEDMLAVVQPGVTREALNTDLRATGLFFPIDPGANASLGGMAATRASGTMAVRYGTMRDAVLGLEVVLADGTVIRTGTKAAKSSAGYDLTALMVGSEGTLGIITELTLRLHGQPEAVSAAVCAFDSMQDAVNCVAVTMQSGIPMARIEFMDAVAMRAVNLNSGTDYPEQPHLMIEFNGSPDGVRSNAEAFGEIAADCDGRGFRWASTPEDRTRLWEARHAAYWATLKLRPGATGVVTDVCVPMSELPAAVEAASADMEAAGLMGNIVGHVGDGNFHTLMLVEPGNAQELARAKAAADAMARRALAVGGTVSGEHGIGLGKRALMGEQHGAAWPLMGQIKRVLDPHGILNPGKLVPDHEDASEPAGSAPG</sequence>
<evidence type="ECO:0000256" key="7">
    <source>
        <dbReference type="ARBA" id="ARBA00038897"/>
    </source>
</evidence>
<dbReference type="InterPro" id="IPR006094">
    <property type="entry name" value="Oxid_FAD_bind_N"/>
</dbReference>
<dbReference type="OrthoDB" id="9811557at2"/>
<dbReference type="SUPFAM" id="SSF55103">
    <property type="entry name" value="FAD-linked oxidases, C-terminal domain"/>
    <property type="match status" value="1"/>
</dbReference>
<dbReference type="InterPro" id="IPR016164">
    <property type="entry name" value="FAD-linked_Oxase-like_C"/>
</dbReference>
<dbReference type="EMBL" id="FNAH01000001">
    <property type="protein sequence ID" value="SDD20317.1"/>
    <property type="molecule type" value="Genomic_DNA"/>
</dbReference>
<dbReference type="GO" id="GO:0071949">
    <property type="term" value="F:FAD binding"/>
    <property type="evidence" value="ECO:0007669"/>
    <property type="project" value="InterPro"/>
</dbReference>
<dbReference type="Gene3D" id="3.30.70.2740">
    <property type="match status" value="1"/>
</dbReference>
<dbReference type="PANTHER" id="PTHR11748:SF111">
    <property type="entry name" value="D-LACTATE DEHYDROGENASE, MITOCHONDRIAL-RELATED"/>
    <property type="match status" value="1"/>
</dbReference>
<dbReference type="FunFam" id="3.30.70.2740:FF:000001">
    <property type="entry name" value="D-lactate dehydrogenase mitochondrial"/>
    <property type="match status" value="1"/>
</dbReference>
<dbReference type="InterPro" id="IPR016171">
    <property type="entry name" value="Vanillyl_alc_oxidase_C-sub2"/>
</dbReference>
<dbReference type="STRING" id="591205.SAMN05421538_10192"/>
<dbReference type="Gene3D" id="3.30.465.10">
    <property type="match status" value="1"/>
</dbReference>
<dbReference type="Pfam" id="PF01565">
    <property type="entry name" value="FAD_binding_4"/>
    <property type="match status" value="1"/>
</dbReference>
<evidence type="ECO:0000256" key="1">
    <source>
        <dbReference type="ARBA" id="ARBA00001974"/>
    </source>
</evidence>
<evidence type="ECO:0000313" key="10">
    <source>
        <dbReference type="EMBL" id="SDD20317.1"/>
    </source>
</evidence>
<dbReference type="Pfam" id="PF02913">
    <property type="entry name" value="FAD-oxidase_C"/>
    <property type="match status" value="1"/>
</dbReference>
<feature type="domain" description="FAD-binding PCMH-type" evidence="9">
    <location>
        <begin position="37"/>
        <end position="214"/>
    </location>
</feature>
<dbReference type="GO" id="GO:0008720">
    <property type="term" value="F:D-lactate dehydrogenase (NAD+) activity"/>
    <property type="evidence" value="ECO:0007669"/>
    <property type="project" value="TreeGrafter"/>
</dbReference>
<keyword evidence="3" id="KW-0285">Flavoprotein</keyword>
<gene>
    <name evidence="10" type="ORF">SAMN05421538_10192</name>
</gene>
<dbReference type="SUPFAM" id="SSF56176">
    <property type="entry name" value="FAD-binding/transporter-associated domain-like"/>
    <property type="match status" value="1"/>
</dbReference>
<keyword evidence="11" id="KW-1185">Reference proteome</keyword>
<dbReference type="AlphaFoldDB" id="A0A1G6SVR6"/>
<evidence type="ECO:0000256" key="8">
    <source>
        <dbReference type="SAM" id="MobiDB-lite"/>
    </source>
</evidence>
<keyword evidence="5" id="KW-0809">Transit peptide</keyword>
<keyword evidence="6" id="KW-0560">Oxidoreductase</keyword>
<dbReference type="PROSITE" id="PS51387">
    <property type="entry name" value="FAD_PCMH"/>
    <property type="match status" value="1"/>
</dbReference>
<dbReference type="PANTHER" id="PTHR11748">
    <property type="entry name" value="D-LACTATE DEHYDROGENASE"/>
    <property type="match status" value="1"/>
</dbReference>
<dbReference type="InterPro" id="IPR016169">
    <property type="entry name" value="FAD-bd_PCMH_sub2"/>
</dbReference>
<organism evidence="10 11">
    <name type="scientific">Paracoccus isoporae</name>
    <dbReference type="NCBI Taxonomy" id="591205"/>
    <lineage>
        <taxon>Bacteria</taxon>
        <taxon>Pseudomonadati</taxon>
        <taxon>Pseudomonadota</taxon>
        <taxon>Alphaproteobacteria</taxon>
        <taxon>Rhodobacterales</taxon>
        <taxon>Paracoccaceae</taxon>
        <taxon>Paracoccus</taxon>
    </lineage>
</organism>
<evidence type="ECO:0000256" key="2">
    <source>
        <dbReference type="ARBA" id="ARBA00008000"/>
    </source>
</evidence>
<evidence type="ECO:0000259" key="9">
    <source>
        <dbReference type="PROSITE" id="PS51387"/>
    </source>
</evidence>
<name>A0A1G6SVR6_9RHOB</name>
<dbReference type="GO" id="GO:1903457">
    <property type="term" value="P:lactate catabolic process"/>
    <property type="evidence" value="ECO:0007669"/>
    <property type="project" value="TreeGrafter"/>
</dbReference>
<comment type="cofactor">
    <cofactor evidence="1">
        <name>FAD</name>
        <dbReference type="ChEBI" id="CHEBI:57692"/>
    </cofactor>
</comment>
<proteinExistence type="inferred from homology"/>
<dbReference type="EC" id="1.1.2.4" evidence="7"/>
<dbReference type="FunFam" id="1.10.45.10:FF:000001">
    <property type="entry name" value="D-lactate dehydrogenase mitochondrial"/>
    <property type="match status" value="1"/>
</dbReference>
<dbReference type="GO" id="GO:0004458">
    <property type="term" value="F:D-lactate dehydrogenase (cytochrome) activity"/>
    <property type="evidence" value="ECO:0007669"/>
    <property type="project" value="UniProtKB-EC"/>
</dbReference>
<dbReference type="FunFam" id="3.30.465.10:FF:000016">
    <property type="entry name" value="probable D-lactate dehydrogenase, mitochondrial"/>
    <property type="match status" value="1"/>
</dbReference>
<dbReference type="RefSeq" id="WP_090519912.1">
    <property type="nucleotide sequence ID" value="NZ_FNAH01000001.1"/>
</dbReference>
<reference evidence="10 11" key="1">
    <citation type="submission" date="2016-10" db="EMBL/GenBank/DDBJ databases">
        <authorList>
            <person name="de Groot N.N."/>
        </authorList>
    </citation>
    <scope>NUCLEOTIDE SEQUENCE [LARGE SCALE GENOMIC DNA]</scope>
    <source>
        <strain evidence="10 11">DSM 22220</strain>
    </source>
</reference>
<dbReference type="Gene3D" id="1.10.45.10">
    <property type="entry name" value="Vanillyl-alcohol Oxidase, Chain A, domain 4"/>
    <property type="match status" value="1"/>
</dbReference>
<keyword evidence="4" id="KW-0274">FAD</keyword>
<feature type="compositionally biased region" description="Basic and acidic residues" evidence="8">
    <location>
        <begin position="23"/>
        <end position="36"/>
    </location>
</feature>
<feature type="region of interest" description="Disordered" evidence="8">
    <location>
        <begin position="450"/>
        <end position="470"/>
    </location>
</feature>
<dbReference type="InterPro" id="IPR004113">
    <property type="entry name" value="FAD-bd_oxidored_4_C"/>
</dbReference>
<evidence type="ECO:0000313" key="11">
    <source>
        <dbReference type="Proteomes" id="UP000199344"/>
    </source>
</evidence>